<name>A0A2S6FWH3_9CLOT</name>
<sequence>MSITDHRNQKPILKKNKKLNNKNLAISILVLSILIIGIIAGQFIINKYGENDSTVSASEETKSPDTGKPSKKGKEKIEEKELAYKNTSIKGQDKIDSATIAKDAINGKAIKDGKKVIYLTFDDGPSTTVTPQILNILKSEDVKATFFILGKSLSSDGVTINEKSGEVLKQEYDDGHAIANHTYSHDYKYLYPSKNINMTRVLEDIEKNNVLIKKVIGESFETTVVRFPGGLMSWKGQDVAIEKLKEKNIVPVDWNALNGDAESKKRKPEELIEMAISTSKNKDKVVMLMHDTYGKETTAEALTKIIQHFKNEGYEFRTLN</sequence>
<dbReference type="CDD" id="cd10944">
    <property type="entry name" value="CE4_SmPgdA_like"/>
    <property type="match status" value="1"/>
</dbReference>
<dbReference type="Gene3D" id="3.20.20.370">
    <property type="entry name" value="Glycoside hydrolase/deacetylase"/>
    <property type="match status" value="1"/>
</dbReference>
<feature type="domain" description="NodB homology" evidence="5">
    <location>
        <begin position="115"/>
        <end position="317"/>
    </location>
</feature>
<protein>
    <submittedName>
        <fullName evidence="6">Peptidoglycan/xylan/chitin deacetylase (PgdA/CDA1 family)</fullName>
    </submittedName>
</protein>
<keyword evidence="1" id="KW-0479">Metal-binding</keyword>
<evidence type="ECO:0000256" key="4">
    <source>
        <dbReference type="SAM" id="Phobius"/>
    </source>
</evidence>
<evidence type="ECO:0000313" key="7">
    <source>
        <dbReference type="Proteomes" id="UP000239863"/>
    </source>
</evidence>
<dbReference type="InterPro" id="IPR002509">
    <property type="entry name" value="NODB_dom"/>
</dbReference>
<feature type="region of interest" description="Disordered" evidence="3">
    <location>
        <begin position="54"/>
        <end position="77"/>
    </location>
</feature>
<feature type="transmembrane region" description="Helical" evidence="4">
    <location>
        <begin position="24"/>
        <end position="45"/>
    </location>
</feature>
<dbReference type="AlphaFoldDB" id="A0A2S6FWH3"/>
<dbReference type="Proteomes" id="UP000239863">
    <property type="component" value="Unassembled WGS sequence"/>
</dbReference>
<dbReference type="STRING" id="37659.GCA_000703125_00315"/>
<organism evidence="6 7">
    <name type="scientific">Clostridium algidicarnis DSM 15099</name>
    <dbReference type="NCBI Taxonomy" id="1121295"/>
    <lineage>
        <taxon>Bacteria</taxon>
        <taxon>Bacillati</taxon>
        <taxon>Bacillota</taxon>
        <taxon>Clostridia</taxon>
        <taxon>Eubacteriales</taxon>
        <taxon>Clostridiaceae</taxon>
        <taxon>Clostridium</taxon>
    </lineage>
</organism>
<keyword evidence="4" id="KW-0812">Transmembrane</keyword>
<dbReference type="InterPro" id="IPR050248">
    <property type="entry name" value="Polysacc_deacetylase_ArnD"/>
</dbReference>
<gene>
    <name evidence="6" type="ORF">BD821_11281</name>
</gene>
<evidence type="ECO:0000256" key="2">
    <source>
        <dbReference type="ARBA" id="ARBA00022801"/>
    </source>
</evidence>
<dbReference type="SUPFAM" id="SSF88713">
    <property type="entry name" value="Glycoside hydrolase/deacetylase"/>
    <property type="match status" value="1"/>
</dbReference>
<keyword evidence="4" id="KW-0472">Membrane</keyword>
<dbReference type="GO" id="GO:0016810">
    <property type="term" value="F:hydrolase activity, acting on carbon-nitrogen (but not peptide) bonds"/>
    <property type="evidence" value="ECO:0007669"/>
    <property type="project" value="InterPro"/>
</dbReference>
<dbReference type="RefSeq" id="WP_104410232.1">
    <property type="nucleotide sequence ID" value="NZ_PTIS01000012.1"/>
</dbReference>
<keyword evidence="2" id="KW-0378">Hydrolase</keyword>
<dbReference type="InterPro" id="IPR011330">
    <property type="entry name" value="Glyco_hydro/deAcase_b/a-brl"/>
</dbReference>
<dbReference type="GO" id="GO:0005975">
    <property type="term" value="P:carbohydrate metabolic process"/>
    <property type="evidence" value="ECO:0007669"/>
    <property type="project" value="InterPro"/>
</dbReference>
<evidence type="ECO:0000259" key="5">
    <source>
        <dbReference type="PROSITE" id="PS51677"/>
    </source>
</evidence>
<dbReference type="EMBL" id="PTIS01000012">
    <property type="protein sequence ID" value="PPK47940.1"/>
    <property type="molecule type" value="Genomic_DNA"/>
</dbReference>
<dbReference type="Pfam" id="PF01522">
    <property type="entry name" value="Polysacc_deac_1"/>
    <property type="match status" value="1"/>
</dbReference>
<dbReference type="PANTHER" id="PTHR10587:SF133">
    <property type="entry name" value="CHITIN DEACETYLASE 1-RELATED"/>
    <property type="match status" value="1"/>
</dbReference>
<dbReference type="GO" id="GO:0046872">
    <property type="term" value="F:metal ion binding"/>
    <property type="evidence" value="ECO:0007669"/>
    <property type="project" value="UniProtKB-KW"/>
</dbReference>
<dbReference type="PROSITE" id="PS51677">
    <property type="entry name" value="NODB"/>
    <property type="match status" value="1"/>
</dbReference>
<dbReference type="GO" id="GO:0016020">
    <property type="term" value="C:membrane"/>
    <property type="evidence" value="ECO:0007669"/>
    <property type="project" value="TreeGrafter"/>
</dbReference>
<reference evidence="6 7" key="1">
    <citation type="submission" date="2018-02" db="EMBL/GenBank/DDBJ databases">
        <title>Genomic Encyclopedia of Archaeal and Bacterial Type Strains, Phase II (KMG-II): from individual species to whole genera.</title>
        <authorList>
            <person name="Goeker M."/>
        </authorList>
    </citation>
    <scope>NUCLEOTIDE SEQUENCE [LARGE SCALE GENOMIC DNA]</scope>
    <source>
        <strain evidence="6 7">DSM 15099</strain>
    </source>
</reference>
<dbReference type="PANTHER" id="PTHR10587">
    <property type="entry name" value="GLYCOSYL TRANSFERASE-RELATED"/>
    <property type="match status" value="1"/>
</dbReference>
<keyword evidence="4" id="KW-1133">Transmembrane helix</keyword>
<evidence type="ECO:0000256" key="1">
    <source>
        <dbReference type="ARBA" id="ARBA00022723"/>
    </source>
</evidence>
<dbReference type="OrthoDB" id="258610at2"/>
<comment type="caution">
    <text evidence="6">The sequence shown here is derived from an EMBL/GenBank/DDBJ whole genome shotgun (WGS) entry which is preliminary data.</text>
</comment>
<proteinExistence type="predicted"/>
<evidence type="ECO:0000313" key="6">
    <source>
        <dbReference type="EMBL" id="PPK47940.1"/>
    </source>
</evidence>
<accession>A0A2S6FWH3</accession>
<evidence type="ECO:0000256" key="3">
    <source>
        <dbReference type="SAM" id="MobiDB-lite"/>
    </source>
</evidence>